<proteinExistence type="predicted"/>
<accession>A0A0V8JHQ9</accession>
<dbReference type="PANTHER" id="PTHR30185">
    <property type="entry name" value="CRYPTIC BETA-GLUCOSIDE BGL OPERON ANTITERMINATOR"/>
    <property type="match status" value="1"/>
</dbReference>
<dbReference type="Proteomes" id="UP000053681">
    <property type="component" value="Unassembled WGS sequence"/>
</dbReference>
<dbReference type="AlphaFoldDB" id="A0A0V8JHQ9"/>
<dbReference type="GO" id="GO:0006355">
    <property type="term" value="P:regulation of DNA-templated transcription"/>
    <property type="evidence" value="ECO:0007669"/>
    <property type="project" value="InterPro"/>
</dbReference>
<dbReference type="Gene3D" id="2.30.24.10">
    <property type="entry name" value="CAT RNA-binding domain"/>
    <property type="match status" value="1"/>
</dbReference>
<dbReference type="InterPro" id="IPR004341">
    <property type="entry name" value="CAT_RNA-bd_dom"/>
</dbReference>
<dbReference type="InterPro" id="IPR036634">
    <property type="entry name" value="PRD_sf"/>
</dbReference>
<dbReference type="Pfam" id="PF03123">
    <property type="entry name" value="CAT_RBD"/>
    <property type="match status" value="1"/>
</dbReference>
<name>A0A0V8JHQ9_9BACI</name>
<feature type="domain" description="PRD" evidence="2">
    <location>
        <begin position="62"/>
        <end position="167"/>
    </location>
</feature>
<evidence type="ECO:0000259" key="2">
    <source>
        <dbReference type="PROSITE" id="PS51372"/>
    </source>
</evidence>
<evidence type="ECO:0000256" key="1">
    <source>
        <dbReference type="ARBA" id="ARBA00022737"/>
    </source>
</evidence>
<keyword evidence="1" id="KW-0677">Repeat</keyword>
<dbReference type="InterPro" id="IPR036650">
    <property type="entry name" value="CAT_RNA-bd_dom_sf"/>
</dbReference>
<keyword evidence="4" id="KW-1185">Reference proteome</keyword>
<gene>
    <name evidence="3" type="ORF">AS180_17775</name>
</gene>
<evidence type="ECO:0000313" key="3">
    <source>
        <dbReference type="EMBL" id="KSU86583.1"/>
    </source>
</evidence>
<comment type="caution">
    <text evidence="3">The sequence shown here is derived from an EMBL/GenBank/DDBJ whole genome shotgun (WGS) entry which is preliminary data.</text>
</comment>
<dbReference type="SUPFAM" id="SSF50151">
    <property type="entry name" value="SacY-like RNA-binding domain"/>
    <property type="match status" value="1"/>
</dbReference>
<reference evidence="3 4" key="1">
    <citation type="submission" date="2015-11" db="EMBL/GenBank/DDBJ databases">
        <title>Bacillus caseinolyticus sp nov.</title>
        <authorList>
            <person name="Dastager S.G."/>
            <person name="Mawlankar R."/>
        </authorList>
    </citation>
    <scope>NUCLEOTIDE SEQUENCE [LARGE SCALE GENOMIC DNA]</scope>
    <source>
        <strain evidence="3 4">SGD-V-76</strain>
    </source>
</reference>
<dbReference type="PANTHER" id="PTHR30185:SF15">
    <property type="entry name" value="CRYPTIC BETA-GLUCOSIDE BGL OPERON ANTITERMINATOR"/>
    <property type="match status" value="1"/>
</dbReference>
<dbReference type="Gene3D" id="1.10.1790.10">
    <property type="entry name" value="PRD domain"/>
    <property type="match status" value="2"/>
</dbReference>
<dbReference type="InterPro" id="IPR050661">
    <property type="entry name" value="BglG_antiterminators"/>
</dbReference>
<dbReference type="InterPro" id="IPR011608">
    <property type="entry name" value="PRD"/>
</dbReference>
<sequence>MKIFKVLNNNAAVVKEGKIEKIVMGPGIAFQKSKNDILNKAKVEKVFVMKEENEKFQEILKSLPEEHIQVAEEIISYAEQQLGVMLSDHVHIALSDHLSFAIERLSRGILIQNKLLHEIKALYRPEYDIGVWAIEQVSKRLKVQMPIDEAGYIALHIHTAKLHTSNMEQVIMNTTIINEMIEIITEELDLKIDEESISYQRLLTHLRFALNRIAEDEPFHSMDEDMLNMLQTKYKRAYTCALKIGAFLKAEYDINFPPSELGYITLHIERIGQRA</sequence>
<dbReference type="GO" id="GO:0003723">
    <property type="term" value="F:RNA binding"/>
    <property type="evidence" value="ECO:0007669"/>
    <property type="project" value="InterPro"/>
</dbReference>
<evidence type="ECO:0000313" key="4">
    <source>
        <dbReference type="Proteomes" id="UP000053681"/>
    </source>
</evidence>
<dbReference type="SUPFAM" id="SSF63520">
    <property type="entry name" value="PTS-regulatory domain, PRD"/>
    <property type="match status" value="2"/>
</dbReference>
<dbReference type="RefSeq" id="WP_062687225.1">
    <property type="nucleotide sequence ID" value="NZ_KQ758691.1"/>
</dbReference>
<organism evidence="3 4">
    <name type="scientific">Priestia veravalensis</name>
    <dbReference type="NCBI Taxonomy" id="1414648"/>
    <lineage>
        <taxon>Bacteria</taxon>
        <taxon>Bacillati</taxon>
        <taxon>Bacillota</taxon>
        <taxon>Bacilli</taxon>
        <taxon>Bacillales</taxon>
        <taxon>Bacillaceae</taxon>
        <taxon>Priestia</taxon>
    </lineage>
</organism>
<dbReference type="Pfam" id="PF00874">
    <property type="entry name" value="PRD"/>
    <property type="match status" value="2"/>
</dbReference>
<protein>
    <submittedName>
        <fullName evidence="3">Levansucrase</fullName>
    </submittedName>
</protein>
<dbReference type="SMART" id="SM01061">
    <property type="entry name" value="CAT_RBD"/>
    <property type="match status" value="1"/>
</dbReference>
<feature type="domain" description="PRD" evidence="2">
    <location>
        <begin position="168"/>
        <end position="275"/>
    </location>
</feature>
<dbReference type="PROSITE" id="PS51372">
    <property type="entry name" value="PRD_2"/>
    <property type="match status" value="2"/>
</dbReference>
<dbReference type="EMBL" id="LNQP01000076">
    <property type="protein sequence ID" value="KSU86583.1"/>
    <property type="molecule type" value="Genomic_DNA"/>
</dbReference>